<gene>
    <name evidence="3" type="ORF">PG996_002725</name>
</gene>
<accession>A0ABR1WPB8</accession>
<feature type="region of interest" description="Disordered" evidence="1">
    <location>
        <begin position="169"/>
        <end position="195"/>
    </location>
</feature>
<organism evidence="3 4">
    <name type="scientific">Apiospora saccharicola</name>
    <dbReference type="NCBI Taxonomy" id="335842"/>
    <lineage>
        <taxon>Eukaryota</taxon>
        <taxon>Fungi</taxon>
        <taxon>Dikarya</taxon>
        <taxon>Ascomycota</taxon>
        <taxon>Pezizomycotina</taxon>
        <taxon>Sordariomycetes</taxon>
        <taxon>Xylariomycetidae</taxon>
        <taxon>Amphisphaeriales</taxon>
        <taxon>Apiosporaceae</taxon>
        <taxon>Apiospora</taxon>
    </lineage>
</organism>
<evidence type="ECO:0000256" key="1">
    <source>
        <dbReference type="SAM" id="MobiDB-lite"/>
    </source>
</evidence>
<keyword evidence="2" id="KW-0472">Membrane</keyword>
<keyword evidence="4" id="KW-1185">Reference proteome</keyword>
<proteinExistence type="predicted"/>
<dbReference type="EMBL" id="JAQQWM010000001">
    <property type="protein sequence ID" value="KAK8083944.1"/>
    <property type="molecule type" value="Genomic_DNA"/>
</dbReference>
<keyword evidence="2" id="KW-1133">Transmembrane helix</keyword>
<feature type="region of interest" description="Disordered" evidence="1">
    <location>
        <begin position="1"/>
        <end position="22"/>
    </location>
</feature>
<feature type="compositionally biased region" description="Polar residues" evidence="1">
    <location>
        <begin position="352"/>
        <end position="364"/>
    </location>
</feature>
<feature type="transmembrane region" description="Helical" evidence="2">
    <location>
        <begin position="200"/>
        <end position="227"/>
    </location>
</feature>
<name>A0ABR1WPB8_9PEZI</name>
<sequence length="414" mass="44246">MAAITTTDPAGHAPTRVAPGAGPLTTVFHTPEFCGPERWTDIGTPALSSSICMPHNFMAYYGNKAGMYSPGICPGGYTEGCAFPTALPAMSDGTPLYGGPLVAGETARICCPMEYTCYTGPQAYMGIPYSKCISAGHSSRTYVESLTTRTEQNLAYAIQVRWQSSDLSNFETDPTVPGSTFSGPTATNTPPNDDSSGPHLPWNIIVAIVIAVILLVALLGIVGWLVWRRHFWKQQVIHREKTASTHDLLGNSADEANSSDRYAMADRPLTHPAPALSRPATSLSGYVVSPMTPAVSEMNADFPPTVHEAPAEAWRPMELEVVEEVQELPASRMSFPPVELEGSMPTDWAPPAQSQPQQKGAYTTSKSDGDGSGDAVGDEKSAGGDGSVTRRRKSLGVNRLTTQSNPPPPYKDEQ</sequence>
<feature type="compositionally biased region" description="Pro residues" evidence="1">
    <location>
        <begin position="405"/>
        <end position="414"/>
    </location>
</feature>
<reference evidence="3 4" key="1">
    <citation type="submission" date="2023-01" db="EMBL/GenBank/DDBJ databases">
        <title>Analysis of 21 Apiospora genomes using comparative genomics revels a genus with tremendous synthesis potential of carbohydrate active enzymes and secondary metabolites.</title>
        <authorList>
            <person name="Sorensen T."/>
        </authorList>
    </citation>
    <scope>NUCLEOTIDE SEQUENCE [LARGE SCALE GENOMIC DNA]</scope>
    <source>
        <strain evidence="3 4">CBS 83171</strain>
    </source>
</reference>
<evidence type="ECO:0000313" key="3">
    <source>
        <dbReference type="EMBL" id="KAK8083944.1"/>
    </source>
</evidence>
<dbReference type="Proteomes" id="UP001446871">
    <property type="component" value="Unassembled WGS sequence"/>
</dbReference>
<evidence type="ECO:0000256" key="2">
    <source>
        <dbReference type="SAM" id="Phobius"/>
    </source>
</evidence>
<comment type="caution">
    <text evidence="3">The sequence shown here is derived from an EMBL/GenBank/DDBJ whole genome shotgun (WGS) entry which is preliminary data.</text>
</comment>
<keyword evidence="2" id="KW-0812">Transmembrane</keyword>
<feature type="region of interest" description="Disordered" evidence="1">
    <location>
        <begin position="335"/>
        <end position="414"/>
    </location>
</feature>
<evidence type="ECO:0000313" key="4">
    <source>
        <dbReference type="Proteomes" id="UP001446871"/>
    </source>
</evidence>
<protein>
    <submittedName>
        <fullName evidence="3">Uncharacterized protein</fullName>
    </submittedName>
</protein>